<evidence type="ECO:0000313" key="2">
    <source>
        <dbReference type="Proteomes" id="UP001160148"/>
    </source>
</evidence>
<dbReference type="Proteomes" id="UP001160148">
    <property type="component" value="Unassembled WGS sequence"/>
</dbReference>
<dbReference type="AlphaFoldDB" id="A0AAV0W1L2"/>
<name>A0AAV0W1L2_9HEMI</name>
<evidence type="ECO:0000313" key="1">
    <source>
        <dbReference type="EMBL" id="CAI6349648.1"/>
    </source>
</evidence>
<comment type="caution">
    <text evidence="1">The sequence shown here is derived from an EMBL/GenBank/DDBJ whole genome shotgun (WGS) entry which is preliminary data.</text>
</comment>
<gene>
    <name evidence="1" type="ORF">MEUPH1_LOCUS6189</name>
</gene>
<sequence length="110" mass="12298">MQSVHNTWSSCESKVICKRLTEPRSPRNTALALSHLLGVISPARTTPLHLPNLDHLSVEILLRGVRGIHDFVLSLRELNSAFCDSHLPSTRAPETKLLDRISPVDSRNQQ</sequence>
<accession>A0AAV0W1L2</accession>
<dbReference type="EMBL" id="CARXXK010000001">
    <property type="protein sequence ID" value="CAI6349648.1"/>
    <property type="molecule type" value="Genomic_DNA"/>
</dbReference>
<organism evidence="1 2">
    <name type="scientific">Macrosiphum euphorbiae</name>
    <name type="common">potato aphid</name>
    <dbReference type="NCBI Taxonomy" id="13131"/>
    <lineage>
        <taxon>Eukaryota</taxon>
        <taxon>Metazoa</taxon>
        <taxon>Ecdysozoa</taxon>
        <taxon>Arthropoda</taxon>
        <taxon>Hexapoda</taxon>
        <taxon>Insecta</taxon>
        <taxon>Pterygota</taxon>
        <taxon>Neoptera</taxon>
        <taxon>Paraneoptera</taxon>
        <taxon>Hemiptera</taxon>
        <taxon>Sternorrhyncha</taxon>
        <taxon>Aphidomorpha</taxon>
        <taxon>Aphidoidea</taxon>
        <taxon>Aphididae</taxon>
        <taxon>Macrosiphini</taxon>
        <taxon>Macrosiphum</taxon>
    </lineage>
</organism>
<proteinExistence type="predicted"/>
<keyword evidence="2" id="KW-1185">Reference proteome</keyword>
<protein>
    <submittedName>
        <fullName evidence="1">Uncharacterized protein</fullName>
    </submittedName>
</protein>
<reference evidence="1 2" key="1">
    <citation type="submission" date="2023-01" db="EMBL/GenBank/DDBJ databases">
        <authorList>
            <person name="Whitehead M."/>
        </authorList>
    </citation>
    <scope>NUCLEOTIDE SEQUENCE [LARGE SCALE GENOMIC DNA]</scope>
</reference>